<sequence>MTWEPDAVLMMIPYTLDREVEFIDTETYPNYFLFAAKRKSDGRVWSVETTSRLSQEDRRRLRRFVSKKRTVGFNSRNFDMLLIAAAIDGRSVAEIKRLADAVIVEKMRPWEVEEAFEIQCPKRIDHIDLIEVAPGQASLKIYNGRLHGKRMQDLPYDPGKTLSDEEIEETYTYCVNDLDATGLLFDSLPQQLALRARMSEEYGTDLRSKSDAQIAETVIRSQVEKRLGKRLQKPRFRTGLSFRYRVPSFIKFKHPELRSVLRLIKESNFRLSPGGKVVLPDALKAARISIGDSVYRMGIGGLHSSEERVSHLADADHILVDRDVTSYYPYIIMNLDLAPQQMGLAFMGVYRGIVNKRLKAKKAAGALKAEIKAEEKANPEGLSRLSELKSRLDTETATSDTLKIVINGSFGKFGSQFSVLFAPDLLIQTTVTGQLSLLMLIERLEGEGVPVVSANTDGIVIRCPKSDVDLMNDIVREWEEDTGFGTEETPYSALYSANVNNYIAVKPDGDGVKTKGYYAKAGIAKNPENEICIDAVVKYITEGVPVSKTIRSCQDVRKFLTVRTVNGGAVWNVRETEVPRYGKNGRVLKPGVAFDTSDAEYLGKAIRWYYSTSVEGCIHYKTNSNRVPRTQGARPLMEIPDRLPDDLDYNWYIREARSILEQINFFEPVV</sequence>
<organism evidence="1 2">
    <name type="scientific">Amorphus orientalis</name>
    <dbReference type="NCBI Taxonomy" id="649198"/>
    <lineage>
        <taxon>Bacteria</taxon>
        <taxon>Pseudomonadati</taxon>
        <taxon>Pseudomonadota</taxon>
        <taxon>Alphaproteobacteria</taxon>
        <taxon>Hyphomicrobiales</taxon>
        <taxon>Amorphaceae</taxon>
        <taxon>Amorphus</taxon>
    </lineage>
</organism>
<gene>
    <name evidence="1" type="ORF">J2S73_004267</name>
</gene>
<proteinExistence type="predicted"/>
<name>A0AAE3VT95_9HYPH</name>
<protein>
    <submittedName>
        <fullName evidence="1">Uncharacterized protein</fullName>
    </submittedName>
</protein>
<dbReference type="EMBL" id="JAUSUL010000008">
    <property type="protein sequence ID" value="MDQ0317780.1"/>
    <property type="molecule type" value="Genomic_DNA"/>
</dbReference>
<dbReference type="RefSeq" id="WP_306887706.1">
    <property type="nucleotide sequence ID" value="NZ_JAUSUL010000008.1"/>
</dbReference>
<dbReference type="SUPFAM" id="SSF56672">
    <property type="entry name" value="DNA/RNA polymerases"/>
    <property type="match status" value="1"/>
</dbReference>
<evidence type="ECO:0000313" key="2">
    <source>
        <dbReference type="Proteomes" id="UP001229244"/>
    </source>
</evidence>
<dbReference type="Proteomes" id="UP001229244">
    <property type="component" value="Unassembled WGS sequence"/>
</dbReference>
<reference evidence="1" key="1">
    <citation type="submission" date="2023-07" db="EMBL/GenBank/DDBJ databases">
        <title>Genomic Encyclopedia of Type Strains, Phase IV (KMG-IV): sequencing the most valuable type-strain genomes for metagenomic binning, comparative biology and taxonomic classification.</title>
        <authorList>
            <person name="Goeker M."/>
        </authorList>
    </citation>
    <scope>NUCLEOTIDE SEQUENCE</scope>
    <source>
        <strain evidence="1">DSM 21202</strain>
    </source>
</reference>
<keyword evidence="2" id="KW-1185">Reference proteome</keyword>
<dbReference type="Gene3D" id="3.90.1600.10">
    <property type="entry name" value="Palm domain of DNA polymerase"/>
    <property type="match status" value="1"/>
</dbReference>
<evidence type="ECO:0000313" key="1">
    <source>
        <dbReference type="EMBL" id="MDQ0317780.1"/>
    </source>
</evidence>
<comment type="caution">
    <text evidence="1">The sequence shown here is derived from an EMBL/GenBank/DDBJ whole genome shotgun (WGS) entry which is preliminary data.</text>
</comment>
<accession>A0AAE3VT95</accession>
<dbReference type="InterPro" id="IPR043502">
    <property type="entry name" value="DNA/RNA_pol_sf"/>
</dbReference>
<dbReference type="AlphaFoldDB" id="A0AAE3VT95"/>
<dbReference type="InterPro" id="IPR023211">
    <property type="entry name" value="DNA_pol_palm_dom_sf"/>
</dbReference>